<dbReference type="Pfam" id="PF01126">
    <property type="entry name" value="Heme_oxygenase"/>
    <property type="match status" value="1"/>
</dbReference>
<dbReference type="GO" id="GO:0046872">
    <property type="term" value="F:metal ion binding"/>
    <property type="evidence" value="ECO:0007669"/>
    <property type="project" value="UniProtKB-KW"/>
</dbReference>
<dbReference type="InterPro" id="IPR016084">
    <property type="entry name" value="Haem_Oase-like_multi-hlx"/>
</dbReference>
<evidence type="ECO:0000313" key="11">
    <source>
        <dbReference type="EMBL" id="THV17930.1"/>
    </source>
</evidence>
<keyword evidence="3 8" id="KW-0349">Heme</keyword>
<dbReference type="OrthoDB" id="5493802at2"/>
<sequence>MCQDNAVLSRRPPEGPLVTSVADTTVTPSLSLAMREGSRAEHEAAENSTFMSELLDGKLNADAYAALLLRLHRVYDALEAAVREQAADPLVAAVHDAALERLAAIEADLTHWAPGTDPAGVDSPAASAYATRLRAAGEWGGLLVAHHYTRYLGDLSGGQVIGRILTRTFDLPEGVGVAFYEFPGIPKPKPYKDAYRARLDDLGLDAAGIEAVVAEVKVAFNLNQALFAELSADIEDYRRLDS</sequence>
<evidence type="ECO:0000256" key="5">
    <source>
        <dbReference type="ARBA" id="ARBA00023002"/>
    </source>
</evidence>
<evidence type="ECO:0000256" key="2">
    <source>
        <dbReference type="ARBA" id="ARBA00012360"/>
    </source>
</evidence>
<evidence type="ECO:0000256" key="10">
    <source>
        <dbReference type="SAM" id="MobiDB-lite"/>
    </source>
</evidence>
<comment type="catalytic activity">
    <reaction evidence="7">
        <text>heme b + 3 reduced [NADPH--hemoprotein reductase] + 3 O2 = biliverdin IXalpha + CO + Fe(2+) + 3 oxidized [NADPH--hemoprotein reductase] + 3 H2O + H(+)</text>
        <dbReference type="Rhea" id="RHEA:21764"/>
        <dbReference type="Rhea" id="RHEA-COMP:11964"/>
        <dbReference type="Rhea" id="RHEA-COMP:11965"/>
        <dbReference type="ChEBI" id="CHEBI:15377"/>
        <dbReference type="ChEBI" id="CHEBI:15378"/>
        <dbReference type="ChEBI" id="CHEBI:15379"/>
        <dbReference type="ChEBI" id="CHEBI:17245"/>
        <dbReference type="ChEBI" id="CHEBI:29033"/>
        <dbReference type="ChEBI" id="CHEBI:57618"/>
        <dbReference type="ChEBI" id="CHEBI:57991"/>
        <dbReference type="ChEBI" id="CHEBI:58210"/>
        <dbReference type="ChEBI" id="CHEBI:60344"/>
        <dbReference type="EC" id="1.14.14.18"/>
    </reaction>
</comment>
<comment type="caution">
    <text evidence="11">The sequence shown here is derived from an EMBL/GenBank/DDBJ whole genome shotgun (WGS) entry which is preliminary data.</text>
</comment>
<evidence type="ECO:0000256" key="7">
    <source>
        <dbReference type="ARBA" id="ARBA00048328"/>
    </source>
</evidence>
<name>A0A4S8NLR8_9ACTN</name>
<keyword evidence="6 9" id="KW-0408">Iron</keyword>
<dbReference type="EMBL" id="STGW01000002">
    <property type="protein sequence ID" value="THV17930.1"/>
    <property type="molecule type" value="Genomic_DNA"/>
</dbReference>
<dbReference type="PANTHER" id="PTHR10720">
    <property type="entry name" value="HEME OXYGENASE"/>
    <property type="match status" value="1"/>
</dbReference>
<protein>
    <recommendedName>
        <fullName evidence="2">heme oxygenase (biliverdin-producing)</fullName>
        <ecNumber evidence="2">1.14.14.18</ecNumber>
    </recommendedName>
</protein>
<feature type="region of interest" description="Disordered" evidence="10">
    <location>
        <begin position="1"/>
        <end position="20"/>
    </location>
</feature>
<dbReference type="PANTHER" id="PTHR10720:SF0">
    <property type="entry name" value="HEME OXYGENASE"/>
    <property type="match status" value="1"/>
</dbReference>
<keyword evidence="4 9" id="KW-0479">Metal-binding</keyword>
<dbReference type="InterPro" id="IPR016053">
    <property type="entry name" value="Haem_Oase-like"/>
</dbReference>
<dbReference type="Gene3D" id="1.20.910.10">
    <property type="entry name" value="Heme oxygenase-like"/>
    <property type="match status" value="1"/>
</dbReference>
<evidence type="ECO:0000256" key="6">
    <source>
        <dbReference type="ARBA" id="ARBA00023004"/>
    </source>
</evidence>
<dbReference type="EC" id="1.14.14.18" evidence="2"/>
<evidence type="ECO:0000256" key="4">
    <source>
        <dbReference type="ARBA" id="ARBA00022723"/>
    </source>
</evidence>
<feature type="binding site" evidence="8">
    <location>
        <position position="196"/>
    </location>
    <ligand>
        <name>heme b</name>
        <dbReference type="ChEBI" id="CHEBI:60344"/>
    </ligand>
</feature>
<dbReference type="SUPFAM" id="SSF48613">
    <property type="entry name" value="Heme oxygenase-like"/>
    <property type="match status" value="1"/>
</dbReference>
<proteinExistence type="inferred from homology"/>
<feature type="binding site" evidence="8">
    <location>
        <position position="148"/>
    </location>
    <ligand>
        <name>heme b</name>
        <dbReference type="ChEBI" id="CHEBI:60344"/>
    </ligand>
</feature>
<dbReference type="GO" id="GO:0020037">
    <property type="term" value="F:heme binding"/>
    <property type="evidence" value="ECO:0007669"/>
    <property type="project" value="TreeGrafter"/>
</dbReference>
<evidence type="ECO:0000256" key="3">
    <source>
        <dbReference type="ARBA" id="ARBA00022617"/>
    </source>
</evidence>
<dbReference type="Proteomes" id="UP000307087">
    <property type="component" value="Unassembled WGS sequence"/>
</dbReference>
<dbReference type="AlphaFoldDB" id="A0A4S8NLR8"/>
<dbReference type="PROSITE" id="PS00593">
    <property type="entry name" value="HEME_OXYGENASE"/>
    <property type="match status" value="1"/>
</dbReference>
<dbReference type="GO" id="GO:0042167">
    <property type="term" value="P:heme catabolic process"/>
    <property type="evidence" value="ECO:0007669"/>
    <property type="project" value="TreeGrafter"/>
</dbReference>
<dbReference type="CDD" id="cd19165">
    <property type="entry name" value="HemeO"/>
    <property type="match status" value="1"/>
</dbReference>
<accession>A0A4S8NLR8</accession>
<evidence type="ECO:0000256" key="9">
    <source>
        <dbReference type="PIRSR" id="PIRSR000343-2"/>
    </source>
</evidence>
<dbReference type="GO" id="GO:0006979">
    <property type="term" value="P:response to oxidative stress"/>
    <property type="evidence" value="ECO:0007669"/>
    <property type="project" value="TreeGrafter"/>
</dbReference>
<organism evidence="11 12">
    <name type="scientific">Nocardioides caeni</name>
    <dbReference type="NCBI Taxonomy" id="574700"/>
    <lineage>
        <taxon>Bacteria</taxon>
        <taxon>Bacillati</taxon>
        <taxon>Actinomycetota</taxon>
        <taxon>Actinomycetes</taxon>
        <taxon>Propionibacteriales</taxon>
        <taxon>Nocardioidaceae</taxon>
        <taxon>Nocardioides</taxon>
    </lineage>
</organism>
<dbReference type="InterPro" id="IPR002051">
    <property type="entry name" value="Haem_Oase"/>
</dbReference>
<reference evidence="11 12" key="1">
    <citation type="journal article" date="2009" name="Int. J. Syst. Evol. Microbiol.">
        <title>Nocardioides caeni sp. nov., isolated from wastewater.</title>
        <authorList>
            <person name="Yoon J.H."/>
            <person name="Kang S.J."/>
            <person name="Park S."/>
            <person name="Kim W."/>
            <person name="Oh T.K."/>
        </authorList>
    </citation>
    <scope>NUCLEOTIDE SEQUENCE [LARGE SCALE GENOMIC DNA]</scope>
    <source>
        <strain evidence="11 12">DSM 23134</strain>
    </source>
</reference>
<dbReference type="InterPro" id="IPR018207">
    <property type="entry name" value="Haem_oxygenase_CS"/>
</dbReference>
<dbReference type="GO" id="GO:0006788">
    <property type="term" value="P:heme oxidation"/>
    <property type="evidence" value="ECO:0007669"/>
    <property type="project" value="InterPro"/>
</dbReference>
<gene>
    <name evidence="11" type="ORF">E9934_05610</name>
</gene>
<comment type="similarity">
    <text evidence="1">Belongs to the heme oxygenase family.</text>
</comment>
<evidence type="ECO:0000256" key="8">
    <source>
        <dbReference type="PIRSR" id="PIRSR000343-1"/>
    </source>
</evidence>
<dbReference type="PRINTS" id="PR00088">
    <property type="entry name" value="HAEMOXYGNASE"/>
</dbReference>
<keyword evidence="12" id="KW-1185">Reference proteome</keyword>
<keyword evidence="5" id="KW-0560">Oxidoreductase</keyword>
<evidence type="ECO:0000256" key="1">
    <source>
        <dbReference type="ARBA" id="ARBA00006134"/>
    </source>
</evidence>
<evidence type="ECO:0000313" key="12">
    <source>
        <dbReference type="Proteomes" id="UP000307087"/>
    </source>
</evidence>
<feature type="binding site" evidence="8">
    <location>
        <position position="35"/>
    </location>
    <ligand>
        <name>heme b</name>
        <dbReference type="ChEBI" id="CHEBI:60344"/>
    </ligand>
</feature>
<dbReference type="GO" id="GO:0004392">
    <property type="term" value="F:heme oxygenase (decyclizing) activity"/>
    <property type="evidence" value="ECO:0007669"/>
    <property type="project" value="UniProtKB-EC"/>
</dbReference>
<dbReference type="PIRSF" id="PIRSF000343">
    <property type="entry name" value="Haem_Oase"/>
    <property type="match status" value="1"/>
</dbReference>
<feature type="binding site" description="axial binding residue" evidence="9">
    <location>
        <position position="42"/>
    </location>
    <ligand>
        <name>heme b</name>
        <dbReference type="ChEBI" id="CHEBI:60344"/>
    </ligand>
    <ligandPart>
        <name>Fe</name>
        <dbReference type="ChEBI" id="CHEBI:18248"/>
    </ligandPart>
</feature>